<feature type="non-terminal residue" evidence="1">
    <location>
        <position position="1"/>
    </location>
</feature>
<proteinExistence type="predicted"/>
<dbReference type="Gene3D" id="3.40.50.1820">
    <property type="entry name" value="alpha/beta hydrolase"/>
    <property type="match status" value="1"/>
</dbReference>
<organism evidence="1 2">
    <name type="scientific">Timema podura</name>
    <name type="common">Walking stick</name>
    <dbReference type="NCBI Taxonomy" id="61482"/>
    <lineage>
        <taxon>Eukaryota</taxon>
        <taxon>Metazoa</taxon>
        <taxon>Ecdysozoa</taxon>
        <taxon>Arthropoda</taxon>
        <taxon>Hexapoda</taxon>
        <taxon>Insecta</taxon>
        <taxon>Pterygota</taxon>
        <taxon>Neoptera</taxon>
        <taxon>Polyneoptera</taxon>
        <taxon>Phasmatodea</taxon>
        <taxon>Timematodea</taxon>
        <taxon>Timematoidea</taxon>
        <taxon>Timematidae</taxon>
        <taxon>Timema</taxon>
    </lineage>
</organism>
<dbReference type="InterPro" id="IPR029058">
    <property type="entry name" value="AB_hydrolase_fold"/>
</dbReference>
<evidence type="ECO:0008006" key="3">
    <source>
        <dbReference type="Google" id="ProtNLM"/>
    </source>
</evidence>
<evidence type="ECO:0000313" key="1">
    <source>
        <dbReference type="EMBL" id="CAG2069004.1"/>
    </source>
</evidence>
<keyword evidence="2" id="KW-1185">Reference proteome</keyword>
<protein>
    <recommendedName>
        <fullName evidence="3">Acetylcholinesterase</fullName>
    </recommendedName>
</protein>
<reference evidence="1" key="1">
    <citation type="submission" date="2021-03" db="EMBL/GenBank/DDBJ databases">
        <authorList>
            <person name="Tran Van P."/>
        </authorList>
    </citation>
    <scope>NUCLEOTIDE SEQUENCE</scope>
</reference>
<dbReference type="SUPFAM" id="SSF53474">
    <property type="entry name" value="alpha/beta-Hydrolases"/>
    <property type="match status" value="1"/>
</dbReference>
<name>A0ABN7PME0_TIMPD</name>
<dbReference type="EMBL" id="CAJPIN010111638">
    <property type="protein sequence ID" value="CAG2069004.1"/>
    <property type="molecule type" value="Genomic_DNA"/>
</dbReference>
<comment type="caution">
    <text evidence="1">The sequence shown here is derived from an EMBL/GenBank/DDBJ whole genome shotgun (WGS) entry which is preliminary data.</text>
</comment>
<sequence length="91" mass="10328">NPVPDNIEWPQYSKDSPQYFIFNADTNGLGHGPRSRECVFWNEFFPKLSESPGTNVDCSRGILEMKIASSTDRLLVKFLLFVISSFVQIAL</sequence>
<dbReference type="Proteomes" id="UP001153148">
    <property type="component" value="Unassembled WGS sequence"/>
</dbReference>
<evidence type="ECO:0000313" key="2">
    <source>
        <dbReference type="Proteomes" id="UP001153148"/>
    </source>
</evidence>
<accession>A0ABN7PME0</accession>
<gene>
    <name evidence="1" type="ORF">TPAB3V08_LOCUS15947</name>
</gene>